<name>A0ACC2LLH6_PERAE</name>
<comment type="caution">
    <text evidence="1">The sequence shown here is derived from an EMBL/GenBank/DDBJ whole genome shotgun (WGS) entry which is preliminary data.</text>
</comment>
<accession>A0ACC2LLH6</accession>
<dbReference type="EMBL" id="CM056816">
    <property type="protein sequence ID" value="KAJ8634331.1"/>
    <property type="molecule type" value="Genomic_DNA"/>
</dbReference>
<dbReference type="Proteomes" id="UP001234297">
    <property type="component" value="Chromosome 8"/>
</dbReference>
<evidence type="ECO:0000313" key="1">
    <source>
        <dbReference type="EMBL" id="KAJ8634331.1"/>
    </source>
</evidence>
<protein>
    <submittedName>
        <fullName evidence="1">Uncharacterized protein</fullName>
    </submittedName>
</protein>
<keyword evidence="2" id="KW-1185">Reference proteome</keyword>
<organism evidence="1 2">
    <name type="scientific">Persea americana</name>
    <name type="common">Avocado</name>
    <dbReference type="NCBI Taxonomy" id="3435"/>
    <lineage>
        <taxon>Eukaryota</taxon>
        <taxon>Viridiplantae</taxon>
        <taxon>Streptophyta</taxon>
        <taxon>Embryophyta</taxon>
        <taxon>Tracheophyta</taxon>
        <taxon>Spermatophyta</taxon>
        <taxon>Magnoliopsida</taxon>
        <taxon>Magnoliidae</taxon>
        <taxon>Laurales</taxon>
        <taxon>Lauraceae</taxon>
        <taxon>Persea</taxon>
    </lineage>
</organism>
<reference evidence="1 2" key="1">
    <citation type="journal article" date="2022" name="Hortic Res">
        <title>A haplotype resolved chromosomal level avocado genome allows analysis of novel avocado genes.</title>
        <authorList>
            <person name="Nath O."/>
            <person name="Fletcher S.J."/>
            <person name="Hayward A."/>
            <person name="Shaw L.M."/>
            <person name="Masouleh A.K."/>
            <person name="Furtado A."/>
            <person name="Henry R.J."/>
            <person name="Mitter N."/>
        </authorList>
    </citation>
    <scope>NUCLEOTIDE SEQUENCE [LARGE SCALE GENOMIC DNA]</scope>
    <source>
        <strain evidence="2">cv. Hass</strain>
    </source>
</reference>
<evidence type="ECO:0000313" key="2">
    <source>
        <dbReference type="Proteomes" id="UP001234297"/>
    </source>
</evidence>
<gene>
    <name evidence="1" type="ORF">MRB53_027667</name>
</gene>
<sequence>MRFLLRWVLDICQSDGLIAVSVGRCLFGKIWVASAMSRCFPFPPPGYEKARNEDANLPMKEKHKEKRHKKEKDREKKEGKEKKDKDRSKDKHKEKKDRKERHKDKKDKDKNKTSDEKRNEGRKEGCNGLLGEFGYKAETLKDSKLMGELGRRIRDEATGNGCQLAQNFSVTADQRRNEGFGRLMGQTEKKTEGKDKKKDENKHGDFTTAEKQSDKDKYRGTSDKMVRNINDTDQKRIVGSIPTEKEAEKRIEGKEKVNKGKEIDRRGERHNKNGELEEKRSKGNEKYRDKEKKEEKDKLEQDNHKYDKEQHKFRENGRMEQTGKTLNIKSSFPPKDSNNSVSLEGNLKKRKELETNGFIHENVTRPNKLPRPASYLLPSENGWKSESCHVTISSTSDRKGSNDIRKVEINKEHSVNGIAETQPSSVVPRPSVSIEASENGEASTRPPHPDSKYLNQILSIPKVGEWSDFDDQEWLFGSDSLGSKPKAAVCNSSEIPQVWAEALQLESADVCALPYVIPY</sequence>
<proteinExistence type="predicted"/>